<keyword evidence="5" id="KW-0547">Nucleotide-binding</keyword>
<dbReference type="Pfam" id="PF02518">
    <property type="entry name" value="HATPase_c"/>
    <property type="match status" value="1"/>
</dbReference>
<dbReference type="RefSeq" id="WP_379576077.1">
    <property type="nucleotide sequence ID" value="NZ_JBHUFV010000047.1"/>
</dbReference>
<gene>
    <name evidence="11" type="ORF">ACFSKW_31335</name>
</gene>
<keyword evidence="9" id="KW-0472">Membrane</keyword>
<dbReference type="GO" id="GO:0016301">
    <property type="term" value="F:kinase activity"/>
    <property type="evidence" value="ECO:0007669"/>
    <property type="project" value="UniProtKB-KW"/>
</dbReference>
<evidence type="ECO:0000256" key="7">
    <source>
        <dbReference type="ARBA" id="ARBA00022840"/>
    </source>
</evidence>
<dbReference type="PANTHER" id="PTHR24421:SF10">
    <property type="entry name" value="NITRATE_NITRITE SENSOR PROTEIN NARQ"/>
    <property type="match status" value="1"/>
</dbReference>
<evidence type="ECO:0000256" key="8">
    <source>
        <dbReference type="ARBA" id="ARBA00023012"/>
    </source>
</evidence>
<evidence type="ECO:0000256" key="1">
    <source>
        <dbReference type="ARBA" id="ARBA00000085"/>
    </source>
</evidence>
<evidence type="ECO:0000256" key="9">
    <source>
        <dbReference type="SAM" id="Phobius"/>
    </source>
</evidence>
<keyword evidence="9" id="KW-1133">Transmembrane helix</keyword>
<dbReference type="InterPro" id="IPR036890">
    <property type="entry name" value="HATPase_C_sf"/>
</dbReference>
<keyword evidence="9" id="KW-0812">Transmembrane</keyword>
<keyword evidence="6 11" id="KW-0418">Kinase</keyword>
<keyword evidence="12" id="KW-1185">Reference proteome</keyword>
<dbReference type="EMBL" id="JBHUFV010000047">
    <property type="protein sequence ID" value="MFD1935974.1"/>
    <property type="molecule type" value="Genomic_DNA"/>
</dbReference>
<comment type="caution">
    <text evidence="11">The sequence shown here is derived from an EMBL/GenBank/DDBJ whole genome shotgun (WGS) entry which is preliminary data.</text>
</comment>
<protein>
    <recommendedName>
        <fullName evidence="2">histidine kinase</fullName>
        <ecNumber evidence="2">2.7.13.3</ecNumber>
    </recommendedName>
</protein>
<dbReference type="EC" id="2.7.13.3" evidence="2"/>
<feature type="domain" description="Histidine kinase/HSP90-like ATPase" evidence="10">
    <location>
        <begin position="283"/>
        <end position="371"/>
    </location>
</feature>
<keyword evidence="7" id="KW-0067">ATP-binding</keyword>
<dbReference type="Proteomes" id="UP001597368">
    <property type="component" value="Unassembled WGS sequence"/>
</dbReference>
<dbReference type="Pfam" id="PF07730">
    <property type="entry name" value="HisKA_3"/>
    <property type="match status" value="1"/>
</dbReference>
<keyword evidence="3" id="KW-0597">Phosphoprotein</keyword>
<proteinExistence type="predicted"/>
<feature type="transmembrane region" description="Helical" evidence="9">
    <location>
        <begin position="12"/>
        <end position="35"/>
    </location>
</feature>
<dbReference type="InterPro" id="IPR011712">
    <property type="entry name" value="Sig_transdc_His_kin_sub3_dim/P"/>
</dbReference>
<dbReference type="CDD" id="cd16917">
    <property type="entry name" value="HATPase_UhpB-NarQ-NarX-like"/>
    <property type="match status" value="1"/>
</dbReference>
<keyword evidence="4" id="KW-0808">Transferase</keyword>
<evidence type="ECO:0000256" key="2">
    <source>
        <dbReference type="ARBA" id="ARBA00012438"/>
    </source>
</evidence>
<dbReference type="InterPro" id="IPR050482">
    <property type="entry name" value="Sensor_HK_TwoCompSys"/>
</dbReference>
<reference evidence="12" key="1">
    <citation type="journal article" date="2019" name="Int. J. Syst. Evol. Microbiol.">
        <title>The Global Catalogue of Microorganisms (GCM) 10K type strain sequencing project: providing services to taxonomists for standard genome sequencing and annotation.</title>
        <authorList>
            <consortium name="The Broad Institute Genomics Platform"/>
            <consortium name="The Broad Institute Genome Sequencing Center for Infectious Disease"/>
            <person name="Wu L."/>
            <person name="Ma J."/>
        </authorList>
    </citation>
    <scope>NUCLEOTIDE SEQUENCE [LARGE SCALE GENOMIC DNA]</scope>
    <source>
        <strain evidence="12">ICMP 6774ER</strain>
    </source>
</reference>
<organism evidence="11 12">
    <name type="scientific">Nonomuraea mangrovi</name>
    <dbReference type="NCBI Taxonomy" id="2316207"/>
    <lineage>
        <taxon>Bacteria</taxon>
        <taxon>Bacillati</taxon>
        <taxon>Actinomycetota</taxon>
        <taxon>Actinomycetes</taxon>
        <taxon>Streptosporangiales</taxon>
        <taxon>Streptosporangiaceae</taxon>
        <taxon>Nonomuraea</taxon>
    </lineage>
</organism>
<dbReference type="SUPFAM" id="SSF55874">
    <property type="entry name" value="ATPase domain of HSP90 chaperone/DNA topoisomerase II/histidine kinase"/>
    <property type="match status" value="1"/>
</dbReference>
<feature type="transmembrane region" description="Helical" evidence="9">
    <location>
        <begin position="73"/>
        <end position="99"/>
    </location>
</feature>
<dbReference type="InterPro" id="IPR003594">
    <property type="entry name" value="HATPase_dom"/>
</dbReference>
<feature type="transmembrane region" description="Helical" evidence="9">
    <location>
        <begin position="127"/>
        <end position="149"/>
    </location>
</feature>
<evidence type="ECO:0000259" key="10">
    <source>
        <dbReference type="SMART" id="SM00387"/>
    </source>
</evidence>
<evidence type="ECO:0000256" key="3">
    <source>
        <dbReference type="ARBA" id="ARBA00022553"/>
    </source>
</evidence>
<evidence type="ECO:0000313" key="11">
    <source>
        <dbReference type="EMBL" id="MFD1935974.1"/>
    </source>
</evidence>
<accession>A0ABW4T445</accession>
<keyword evidence="8" id="KW-0902">Two-component regulatory system</keyword>
<dbReference type="SMART" id="SM00387">
    <property type="entry name" value="HATPase_c"/>
    <property type="match status" value="1"/>
</dbReference>
<evidence type="ECO:0000256" key="4">
    <source>
        <dbReference type="ARBA" id="ARBA00022679"/>
    </source>
</evidence>
<evidence type="ECO:0000256" key="6">
    <source>
        <dbReference type="ARBA" id="ARBA00022777"/>
    </source>
</evidence>
<dbReference type="PANTHER" id="PTHR24421">
    <property type="entry name" value="NITRATE/NITRITE SENSOR PROTEIN NARX-RELATED"/>
    <property type="match status" value="1"/>
</dbReference>
<evidence type="ECO:0000256" key="5">
    <source>
        <dbReference type="ARBA" id="ARBA00022741"/>
    </source>
</evidence>
<sequence length="371" mass="39500">MRRAATTPLRRATGLLAGMLTGLVGLGWSCVAWAVGEERARRVTASLVRIERARLDAWYDHHPGGGRGGRAYLVLRGLVGLTGGYLAATGLFVAGLLLYGGAQQLLAGDADQVPLEFPGVRLTGSSWAYGLVLGVIALALSAGWCAVLVGMERRLADRFLGPDPSEAMARRIAELTASRTGIVRAVDDERRRIERDLHDGVQQRGVALAMLLGRARHTADPALVDEAYAESRLLLDELRGVAWQIYPTALDTLGLRAALEEVADRSAVPVRVEYALAWRPAREIETAVYFVAREAITNANKHAAAGMIVVEVREKEGEVAVTISDDGRGGAVRGSGGLSGLERRVRALDGSLTVESPEGGPTTVTARLPCG</sequence>
<name>A0ABW4T445_9ACTN</name>
<evidence type="ECO:0000313" key="12">
    <source>
        <dbReference type="Proteomes" id="UP001597368"/>
    </source>
</evidence>
<dbReference type="Gene3D" id="3.30.565.10">
    <property type="entry name" value="Histidine kinase-like ATPase, C-terminal domain"/>
    <property type="match status" value="1"/>
</dbReference>
<dbReference type="Gene3D" id="1.20.5.1930">
    <property type="match status" value="1"/>
</dbReference>
<comment type="catalytic activity">
    <reaction evidence="1">
        <text>ATP + protein L-histidine = ADP + protein N-phospho-L-histidine.</text>
        <dbReference type="EC" id="2.7.13.3"/>
    </reaction>
</comment>